<proteinExistence type="predicted"/>
<reference evidence="2" key="1">
    <citation type="journal article" date="2017" name="Proc. Natl. Acad. Sci. U.S.A.">
        <title>Simulation of Deepwater Horizon oil plume reveals substrate specialization within a complex community of hydrocarbon degraders.</title>
        <authorList>
            <person name="Hu P."/>
            <person name="Dubinsky E.A."/>
            <person name="Probst A.J."/>
            <person name="Wang J."/>
            <person name="Sieber C.M.K."/>
            <person name="Tom L.M."/>
            <person name="Gardinali P."/>
            <person name="Banfield J.F."/>
            <person name="Atlas R.M."/>
            <person name="Andersen G.L."/>
        </authorList>
    </citation>
    <scope>NUCLEOTIDE SEQUENCE [LARGE SCALE GENOMIC DNA]</scope>
</reference>
<dbReference type="EMBL" id="MAAF01000011">
    <property type="protein sequence ID" value="OUR84670.1"/>
    <property type="molecule type" value="Genomic_DNA"/>
</dbReference>
<organism evidence="1 2">
    <name type="scientific">Colwellia psychrerythraea</name>
    <name type="common">Vibrio psychroerythus</name>
    <dbReference type="NCBI Taxonomy" id="28229"/>
    <lineage>
        <taxon>Bacteria</taxon>
        <taxon>Pseudomonadati</taxon>
        <taxon>Pseudomonadota</taxon>
        <taxon>Gammaproteobacteria</taxon>
        <taxon>Alteromonadales</taxon>
        <taxon>Colwelliaceae</taxon>
        <taxon>Colwellia</taxon>
    </lineage>
</organism>
<accession>A0A1Y5EQB7</accession>
<evidence type="ECO:0000313" key="1">
    <source>
        <dbReference type="EMBL" id="OUR84670.1"/>
    </source>
</evidence>
<sequence>MSEPMSEKESETLSRCIKIDDWIFEIKTVRAIRVEEYGQPYSAIVNFNFNGDSVYVDGFMNNSDVDLTKEDFDTLKGYVKRLGAKQIQFDRYKNKQSTAHSWQSTADSWVFSPIESKPQPLQLVSAG</sequence>
<name>A0A1Y5EQB7_COLPS</name>
<gene>
    <name evidence="1" type="ORF">A9Q75_01710</name>
</gene>
<dbReference type="AlphaFoldDB" id="A0A1Y5EQB7"/>
<evidence type="ECO:0000313" key="2">
    <source>
        <dbReference type="Proteomes" id="UP000243053"/>
    </source>
</evidence>
<comment type="caution">
    <text evidence="1">The sequence shown here is derived from an EMBL/GenBank/DDBJ whole genome shotgun (WGS) entry which is preliminary data.</text>
</comment>
<protein>
    <submittedName>
        <fullName evidence="1">Uncharacterized protein</fullName>
    </submittedName>
</protein>
<dbReference type="Proteomes" id="UP000243053">
    <property type="component" value="Unassembled WGS sequence"/>
</dbReference>